<accession>A0A933MJ72</accession>
<protein>
    <submittedName>
        <fullName evidence="12">Energy transducer TonB</fullName>
    </submittedName>
</protein>
<dbReference type="GO" id="GO:0015031">
    <property type="term" value="P:protein transport"/>
    <property type="evidence" value="ECO:0007669"/>
    <property type="project" value="UniProtKB-KW"/>
</dbReference>
<keyword evidence="4" id="KW-1003">Cell membrane</keyword>
<keyword evidence="6 10" id="KW-0812">Transmembrane</keyword>
<evidence type="ECO:0000256" key="10">
    <source>
        <dbReference type="SAM" id="Phobius"/>
    </source>
</evidence>
<dbReference type="PROSITE" id="PS52015">
    <property type="entry name" value="TONB_CTD"/>
    <property type="match status" value="1"/>
</dbReference>
<gene>
    <name evidence="12" type="ORF">HY768_04000</name>
</gene>
<comment type="subcellular location">
    <subcellularLocation>
        <location evidence="1">Cell inner membrane</location>
        <topology evidence="1">Single-pass membrane protein</topology>
        <orientation evidence="1">Periplasmic side</orientation>
    </subcellularLocation>
</comment>
<name>A0A933MJ72_UNCT6</name>
<dbReference type="PANTHER" id="PTHR33446:SF2">
    <property type="entry name" value="PROTEIN TONB"/>
    <property type="match status" value="1"/>
</dbReference>
<dbReference type="Proteomes" id="UP000736328">
    <property type="component" value="Unassembled WGS sequence"/>
</dbReference>
<dbReference type="GO" id="GO:0055085">
    <property type="term" value="P:transmembrane transport"/>
    <property type="evidence" value="ECO:0007669"/>
    <property type="project" value="InterPro"/>
</dbReference>
<feature type="transmembrane region" description="Helical" evidence="10">
    <location>
        <begin position="6"/>
        <end position="26"/>
    </location>
</feature>
<evidence type="ECO:0000256" key="3">
    <source>
        <dbReference type="ARBA" id="ARBA00022448"/>
    </source>
</evidence>
<reference evidence="12" key="1">
    <citation type="submission" date="2020-07" db="EMBL/GenBank/DDBJ databases">
        <title>Huge and variable diversity of episymbiotic CPR bacteria and DPANN archaea in groundwater ecosystems.</title>
        <authorList>
            <person name="He C.Y."/>
            <person name="Keren R."/>
            <person name="Whittaker M."/>
            <person name="Farag I.F."/>
            <person name="Doudna J."/>
            <person name="Cate J.H.D."/>
            <person name="Banfield J.F."/>
        </authorList>
    </citation>
    <scope>NUCLEOTIDE SEQUENCE</scope>
    <source>
        <strain evidence="12">NC_groundwater_1520_Pr4_B-0.1um_53_5</strain>
    </source>
</reference>
<comment type="similarity">
    <text evidence="2">Belongs to the TonB family.</text>
</comment>
<dbReference type="SUPFAM" id="SSF74653">
    <property type="entry name" value="TolA/TonB C-terminal domain"/>
    <property type="match status" value="1"/>
</dbReference>
<proteinExistence type="inferred from homology"/>
<evidence type="ECO:0000256" key="9">
    <source>
        <dbReference type="ARBA" id="ARBA00023136"/>
    </source>
</evidence>
<evidence type="ECO:0000256" key="1">
    <source>
        <dbReference type="ARBA" id="ARBA00004383"/>
    </source>
</evidence>
<dbReference type="InterPro" id="IPR051045">
    <property type="entry name" value="TonB-dependent_transducer"/>
</dbReference>
<dbReference type="GO" id="GO:0098797">
    <property type="term" value="C:plasma membrane protein complex"/>
    <property type="evidence" value="ECO:0007669"/>
    <property type="project" value="TreeGrafter"/>
</dbReference>
<evidence type="ECO:0000256" key="7">
    <source>
        <dbReference type="ARBA" id="ARBA00022927"/>
    </source>
</evidence>
<evidence type="ECO:0000256" key="8">
    <source>
        <dbReference type="ARBA" id="ARBA00022989"/>
    </source>
</evidence>
<keyword evidence="3" id="KW-0813">Transport</keyword>
<keyword evidence="7" id="KW-0653">Protein transport</keyword>
<keyword evidence="5" id="KW-0997">Cell inner membrane</keyword>
<dbReference type="InterPro" id="IPR006260">
    <property type="entry name" value="TonB/TolA_C"/>
</dbReference>
<evidence type="ECO:0000256" key="6">
    <source>
        <dbReference type="ARBA" id="ARBA00022692"/>
    </source>
</evidence>
<comment type="caution">
    <text evidence="12">The sequence shown here is derived from an EMBL/GenBank/DDBJ whole genome shotgun (WGS) entry which is preliminary data.</text>
</comment>
<keyword evidence="9 10" id="KW-0472">Membrane</keyword>
<sequence length="275" mass="29834">MKNIIWLFPLAGALLGFAASYLAFYLKFRLAPAPGYTRLNYRAIESFNLKSALFSAVVLMVLVMGAAGGYPYLKNLRQVEPEKGPRGFTPMPRDSLIRLIPQPPSLDPKDNPGPEFPEIIKRPAPGSKIVLVEDDVADTLILDDQTNRDIVNAYSRNSTPATDSLIKNAVIGDNSDLPYPGVFVPHSQAPVVLNAVRPVYPSICRNMGAEGRVILQALVDKSGNVAKVRVLKSSGNDALDEAAMEALKASIFSPALQGDKPVAVWLSYPVVFSLE</sequence>
<evidence type="ECO:0000256" key="2">
    <source>
        <dbReference type="ARBA" id="ARBA00006555"/>
    </source>
</evidence>
<evidence type="ECO:0000259" key="11">
    <source>
        <dbReference type="PROSITE" id="PS52015"/>
    </source>
</evidence>
<evidence type="ECO:0000313" key="12">
    <source>
        <dbReference type="EMBL" id="MBI4726379.1"/>
    </source>
</evidence>
<dbReference type="AlphaFoldDB" id="A0A933MJ72"/>
<feature type="domain" description="TonB C-terminal" evidence="11">
    <location>
        <begin position="185"/>
        <end position="275"/>
    </location>
</feature>
<evidence type="ECO:0000256" key="5">
    <source>
        <dbReference type="ARBA" id="ARBA00022519"/>
    </source>
</evidence>
<dbReference type="Pfam" id="PF03544">
    <property type="entry name" value="TonB_C"/>
    <property type="match status" value="1"/>
</dbReference>
<dbReference type="EMBL" id="JACQXR010000047">
    <property type="protein sequence ID" value="MBI4726379.1"/>
    <property type="molecule type" value="Genomic_DNA"/>
</dbReference>
<keyword evidence="8 10" id="KW-1133">Transmembrane helix</keyword>
<dbReference type="InterPro" id="IPR037682">
    <property type="entry name" value="TonB_C"/>
</dbReference>
<dbReference type="GO" id="GO:0031992">
    <property type="term" value="F:energy transducer activity"/>
    <property type="evidence" value="ECO:0007669"/>
    <property type="project" value="TreeGrafter"/>
</dbReference>
<dbReference type="NCBIfam" id="TIGR01352">
    <property type="entry name" value="tonB_Cterm"/>
    <property type="match status" value="1"/>
</dbReference>
<organism evidence="12 13">
    <name type="scientific">candidate division TA06 bacterium</name>
    <dbReference type="NCBI Taxonomy" id="2250710"/>
    <lineage>
        <taxon>Bacteria</taxon>
        <taxon>Bacteria division TA06</taxon>
    </lineage>
</organism>
<evidence type="ECO:0000313" key="13">
    <source>
        <dbReference type="Proteomes" id="UP000736328"/>
    </source>
</evidence>
<evidence type="ECO:0000256" key="4">
    <source>
        <dbReference type="ARBA" id="ARBA00022475"/>
    </source>
</evidence>
<dbReference type="Gene3D" id="3.30.1150.10">
    <property type="match status" value="1"/>
</dbReference>
<feature type="transmembrane region" description="Helical" evidence="10">
    <location>
        <begin position="47"/>
        <end position="73"/>
    </location>
</feature>
<dbReference type="PANTHER" id="PTHR33446">
    <property type="entry name" value="PROTEIN TONB-RELATED"/>
    <property type="match status" value="1"/>
</dbReference>